<dbReference type="EMBL" id="CAJNOQ010004030">
    <property type="protein sequence ID" value="CAF1041424.1"/>
    <property type="molecule type" value="Genomic_DNA"/>
</dbReference>
<keyword evidence="12" id="KW-1185">Reference proteome</keyword>
<name>A0A814JX17_9BILA</name>
<evidence type="ECO:0000313" key="10">
    <source>
        <dbReference type="EMBL" id="CAF1041424.1"/>
    </source>
</evidence>
<feature type="transmembrane region" description="Helical" evidence="8">
    <location>
        <begin position="337"/>
        <end position="359"/>
    </location>
</feature>
<dbReference type="Proteomes" id="UP000681722">
    <property type="component" value="Unassembled WGS sequence"/>
</dbReference>
<dbReference type="GO" id="GO:0005886">
    <property type="term" value="C:plasma membrane"/>
    <property type="evidence" value="ECO:0007669"/>
    <property type="project" value="TreeGrafter"/>
</dbReference>
<dbReference type="PANTHER" id="PTHR24243:SF230">
    <property type="entry name" value="G-PROTEIN COUPLED RECEPTORS FAMILY 1 PROFILE DOMAIN-CONTAINING PROTEIN"/>
    <property type="match status" value="1"/>
</dbReference>
<feature type="transmembrane region" description="Helical" evidence="8">
    <location>
        <begin position="257"/>
        <end position="281"/>
    </location>
</feature>
<dbReference type="PROSITE" id="PS50262">
    <property type="entry name" value="G_PROTEIN_RECEP_F1_2"/>
    <property type="match status" value="1"/>
</dbReference>
<evidence type="ECO:0000313" key="11">
    <source>
        <dbReference type="EMBL" id="CAF3811632.1"/>
    </source>
</evidence>
<proteinExistence type="predicted"/>
<protein>
    <recommendedName>
        <fullName evidence="9">G-protein coupled receptors family 1 profile domain-containing protein</fullName>
    </recommendedName>
</protein>
<dbReference type="InterPro" id="IPR017452">
    <property type="entry name" value="GPCR_Rhodpsn_7TM"/>
</dbReference>
<keyword evidence="6" id="KW-0675">Receptor</keyword>
<feature type="transmembrane region" description="Helical" evidence="8">
    <location>
        <begin position="106"/>
        <end position="127"/>
    </location>
</feature>
<feature type="transmembrane region" description="Helical" evidence="8">
    <location>
        <begin position="66"/>
        <end position="85"/>
    </location>
</feature>
<evidence type="ECO:0000256" key="1">
    <source>
        <dbReference type="ARBA" id="ARBA00004141"/>
    </source>
</evidence>
<dbReference type="InterPro" id="IPR000276">
    <property type="entry name" value="GPCR_Rhodpsn"/>
</dbReference>
<dbReference type="EMBL" id="CAJOBC010004030">
    <property type="protein sequence ID" value="CAF3811632.1"/>
    <property type="molecule type" value="Genomic_DNA"/>
</dbReference>
<comment type="caution">
    <text evidence="10">The sequence shown here is derived from an EMBL/GenBank/DDBJ whole genome shotgun (WGS) entry which is preliminary data.</text>
</comment>
<evidence type="ECO:0000256" key="3">
    <source>
        <dbReference type="ARBA" id="ARBA00022989"/>
    </source>
</evidence>
<dbReference type="Gene3D" id="1.20.1070.10">
    <property type="entry name" value="Rhodopsin 7-helix transmembrane proteins"/>
    <property type="match status" value="2"/>
</dbReference>
<evidence type="ECO:0000256" key="8">
    <source>
        <dbReference type="SAM" id="Phobius"/>
    </source>
</evidence>
<feature type="transmembrane region" description="Helical" evidence="8">
    <location>
        <begin position="25"/>
        <end position="46"/>
    </location>
</feature>
<gene>
    <name evidence="10" type="ORF">GPM918_LOCUS15800</name>
    <name evidence="11" type="ORF">SRO942_LOCUS15800</name>
</gene>
<accession>A0A814JX17</accession>
<keyword evidence="2 8" id="KW-0812">Transmembrane</keyword>
<evidence type="ECO:0000256" key="7">
    <source>
        <dbReference type="ARBA" id="ARBA00023224"/>
    </source>
</evidence>
<dbReference type="Pfam" id="PF00001">
    <property type="entry name" value="7tm_1"/>
    <property type="match status" value="1"/>
</dbReference>
<dbReference type="SUPFAM" id="SSF81321">
    <property type="entry name" value="Family A G protein-coupled receptor-like"/>
    <property type="match status" value="2"/>
</dbReference>
<evidence type="ECO:0000259" key="9">
    <source>
        <dbReference type="PROSITE" id="PS50262"/>
    </source>
</evidence>
<feature type="domain" description="G-protein coupled receptors family 1 profile" evidence="9">
    <location>
        <begin position="4"/>
        <end position="357"/>
    </location>
</feature>
<dbReference type="GO" id="GO:0004930">
    <property type="term" value="F:G protein-coupled receptor activity"/>
    <property type="evidence" value="ECO:0007669"/>
    <property type="project" value="UniProtKB-KW"/>
</dbReference>
<keyword evidence="4" id="KW-0297">G-protein coupled receptor</keyword>
<evidence type="ECO:0000256" key="6">
    <source>
        <dbReference type="ARBA" id="ARBA00023170"/>
    </source>
</evidence>
<feature type="transmembrane region" description="Helical" evidence="8">
    <location>
        <begin position="302"/>
        <end position="325"/>
    </location>
</feature>
<keyword evidence="5 8" id="KW-0472">Membrane</keyword>
<evidence type="ECO:0000256" key="4">
    <source>
        <dbReference type="ARBA" id="ARBA00023040"/>
    </source>
</evidence>
<dbReference type="PANTHER" id="PTHR24243">
    <property type="entry name" value="G-PROTEIN COUPLED RECEPTOR"/>
    <property type="match status" value="1"/>
</dbReference>
<dbReference type="Proteomes" id="UP000663829">
    <property type="component" value="Unassembled WGS sequence"/>
</dbReference>
<organism evidence="10 12">
    <name type="scientific">Didymodactylos carnosus</name>
    <dbReference type="NCBI Taxonomy" id="1234261"/>
    <lineage>
        <taxon>Eukaryota</taxon>
        <taxon>Metazoa</taxon>
        <taxon>Spiralia</taxon>
        <taxon>Gnathifera</taxon>
        <taxon>Rotifera</taxon>
        <taxon>Eurotatoria</taxon>
        <taxon>Bdelloidea</taxon>
        <taxon>Philodinida</taxon>
        <taxon>Philodinidae</taxon>
        <taxon>Didymodactylos</taxon>
    </lineage>
</organism>
<dbReference type="AlphaFoldDB" id="A0A814JX17"/>
<dbReference type="OrthoDB" id="9983318at2759"/>
<evidence type="ECO:0000256" key="2">
    <source>
        <dbReference type="ARBA" id="ARBA00022692"/>
    </source>
</evidence>
<evidence type="ECO:0000313" key="12">
    <source>
        <dbReference type="Proteomes" id="UP000663829"/>
    </source>
</evidence>
<evidence type="ECO:0000256" key="5">
    <source>
        <dbReference type="ARBA" id="ARBA00023136"/>
    </source>
</evidence>
<dbReference type="PRINTS" id="PR00237">
    <property type="entry name" value="GPCRRHODOPSN"/>
</dbReference>
<sequence>MIQGNSLSFVVFTNKELRIYSTFRYLAYLAIVDLCVLYCGLGHIILRDYFKFDIRTSHLVLCKLHTFFTYITTQLSSWVLALVSIDRAVACTIMQKHFCKAQSADRIFAGMCLAVSIINSHILFFMGKQRTIYAQRLTNSSSLVLTTLQTTGRYTPTVSRIKNKSVSFIHYHQQHQFKQSITTTSSIIKKSSSIVTNIFSNSIIASRKLESIIDNSKTNQIIHNSSPIEYKRIIDCTHNTSNIYFKFFEKPYNVIDLFSYVLIPFIIMTICSIIIAYRLFYSLRNTTLKGKTRQSTRRARQISYMLLTLNLVFVLLLAPVVLAQVFQDLHQEYRYRLFNSITLVLSYSNHALNFILYGISSPQFRLTFKQLLGIHSIQYHHNGPAGFYTSTAF</sequence>
<comment type="subcellular location">
    <subcellularLocation>
        <location evidence="1">Membrane</location>
        <topology evidence="1">Multi-pass membrane protein</topology>
    </subcellularLocation>
</comment>
<keyword evidence="3 8" id="KW-1133">Transmembrane helix</keyword>
<keyword evidence="7" id="KW-0807">Transducer</keyword>
<reference evidence="10" key="1">
    <citation type="submission" date="2021-02" db="EMBL/GenBank/DDBJ databases">
        <authorList>
            <person name="Nowell W R."/>
        </authorList>
    </citation>
    <scope>NUCLEOTIDE SEQUENCE</scope>
</reference>